<dbReference type="AlphaFoldDB" id="N4WRV2"/>
<protein>
    <submittedName>
        <fullName evidence="1">Uncharacterized protein</fullName>
    </submittedName>
</protein>
<keyword evidence="2" id="KW-1185">Reference proteome</keyword>
<reference evidence="1 2" key="1">
    <citation type="journal article" date="2012" name="PLoS Pathog.">
        <title>Diverse lifestyles and strategies of plant pathogenesis encoded in the genomes of eighteen Dothideomycetes fungi.</title>
        <authorList>
            <person name="Ohm R.A."/>
            <person name="Feau N."/>
            <person name="Henrissat B."/>
            <person name="Schoch C.L."/>
            <person name="Horwitz B.A."/>
            <person name="Barry K.W."/>
            <person name="Condon B.J."/>
            <person name="Copeland A.C."/>
            <person name="Dhillon B."/>
            <person name="Glaser F."/>
            <person name="Hesse C.N."/>
            <person name="Kosti I."/>
            <person name="LaButti K."/>
            <person name="Lindquist E.A."/>
            <person name="Lucas S."/>
            <person name="Salamov A.A."/>
            <person name="Bradshaw R.E."/>
            <person name="Ciuffetti L."/>
            <person name="Hamelin R.C."/>
            <person name="Kema G.H.J."/>
            <person name="Lawrence C."/>
            <person name="Scott J.A."/>
            <person name="Spatafora J.W."/>
            <person name="Turgeon B.G."/>
            <person name="de Wit P.J.G.M."/>
            <person name="Zhong S."/>
            <person name="Goodwin S.B."/>
            <person name="Grigoriev I.V."/>
        </authorList>
    </citation>
    <scope>NUCLEOTIDE SEQUENCE [LARGE SCALE GENOMIC DNA]</scope>
    <source>
        <strain evidence="2">C4 / ATCC 48331 / race T</strain>
    </source>
</reference>
<proteinExistence type="predicted"/>
<dbReference type="EMBL" id="KB733465">
    <property type="protein sequence ID" value="ENI02100.1"/>
    <property type="molecule type" value="Genomic_DNA"/>
</dbReference>
<dbReference type="GeneID" id="25845023"/>
<name>N4WRV2_COCH4</name>
<dbReference type="OrthoDB" id="3690251at2759"/>
<sequence>MADSSSTEAQLKTAVNRLPAISGWIAESNAFRMLSSACIQGFKDHGQRIGVIRGPDFSMLDGGLIFDPPEGFPMDMDPSAVWTWVNEHKKKQTLQIVPIDIKLSISARKLHQIAPLFIVAPPGNTEILCLLPIRSYTDLHANLKLAYRDTQCADKDKSSKTHRLRPREPLHISNLLAPFAVHKCDLFEALLRLRNTFNGQSAYTNPSNGVTLRGWTPQAPDPNLEKLMMIQGGRQRNSAGVIHELVQTLRSQKECGIELLFNLVQPLACDLVLRDNMSSTAYLIEHKVTTPTETRSNIVSLRPGPEWKKEQHNWHFLLHQHGDWVAIHTREGHKAGSNTPAIRVNLKSPGAASSIATTIRNHGVLAKQRLQAKWRSLVYEGSLLYEESQSTEPKKSQSKPSRAAGNEMLRISFCDAINNQCFKLGKHACILLEGNACGDAVMVRHNWTECDRSRYRSSRILPVSLVEGIKSRSSEALILRFIPHFWPPSVPSSQLFEPARMRSIRVPLCLGQDFVYVAATMSSPSTQEPFLDKLILLPSGDTDWLAKFDSCNTCDEESETRDWKPTFESIPESQGGGHAGSSLIQLPFLNRHAQPLHQVYDFEDGSVHSRLDILLQEEGSRYVTPIYGPNGLLQRQWNHGSPRVHNADSPAIHK</sequence>
<dbReference type="Proteomes" id="UP000012338">
    <property type="component" value="Unassembled WGS sequence"/>
</dbReference>
<dbReference type="HOGENOM" id="CLU_419186_0_0_1"/>
<organism evidence="1 2">
    <name type="scientific">Cochliobolus heterostrophus (strain C4 / ATCC 48331 / race T)</name>
    <name type="common">Southern corn leaf blight fungus</name>
    <name type="synonym">Bipolaris maydis</name>
    <dbReference type="NCBI Taxonomy" id="665024"/>
    <lineage>
        <taxon>Eukaryota</taxon>
        <taxon>Fungi</taxon>
        <taxon>Dikarya</taxon>
        <taxon>Ascomycota</taxon>
        <taxon>Pezizomycotina</taxon>
        <taxon>Dothideomycetes</taxon>
        <taxon>Pleosporomycetidae</taxon>
        <taxon>Pleosporales</taxon>
        <taxon>Pleosporineae</taxon>
        <taxon>Pleosporaceae</taxon>
        <taxon>Bipolaris</taxon>
    </lineage>
</organism>
<evidence type="ECO:0000313" key="2">
    <source>
        <dbReference type="Proteomes" id="UP000012338"/>
    </source>
</evidence>
<gene>
    <name evidence="1" type="ORF">COCC4DRAFT_43157</name>
</gene>
<accession>N4WRV2</accession>
<reference evidence="2" key="2">
    <citation type="journal article" date="2013" name="PLoS Genet.">
        <title>Comparative genome structure, secondary metabolite, and effector coding capacity across Cochliobolus pathogens.</title>
        <authorList>
            <person name="Condon B.J."/>
            <person name="Leng Y."/>
            <person name="Wu D."/>
            <person name="Bushley K.E."/>
            <person name="Ohm R.A."/>
            <person name="Otillar R."/>
            <person name="Martin J."/>
            <person name="Schackwitz W."/>
            <person name="Grimwood J."/>
            <person name="MohdZainudin N."/>
            <person name="Xue C."/>
            <person name="Wang R."/>
            <person name="Manning V.A."/>
            <person name="Dhillon B."/>
            <person name="Tu Z.J."/>
            <person name="Steffenson B.J."/>
            <person name="Salamov A."/>
            <person name="Sun H."/>
            <person name="Lowry S."/>
            <person name="LaButti K."/>
            <person name="Han J."/>
            <person name="Copeland A."/>
            <person name="Lindquist E."/>
            <person name="Barry K."/>
            <person name="Schmutz J."/>
            <person name="Baker S.E."/>
            <person name="Ciuffetti L.M."/>
            <person name="Grigoriev I.V."/>
            <person name="Zhong S."/>
            <person name="Turgeon B.G."/>
        </authorList>
    </citation>
    <scope>NUCLEOTIDE SEQUENCE [LARGE SCALE GENOMIC DNA]</scope>
    <source>
        <strain evidence="2">C4 / ATCC 48331 / race T</strain>
    </source>
</reference>
<dbReference type="RefSeq" id="XP_014076009.1">
    <property type="nucleotide sequence ID" value="XM_014220534.1"/>
</dbReference>
<evidence type="ECO:0000313" key="1">
    <source>
        <dbReference type="EMBL" id="ENI02100.1"/>
    </source>
</evidence>